<sequence>MAQILDAAAEVLAEQGYESTTTNAVAARAGVSPSTVYQFFANKESIAEALVARYLAALRAAYEEAFPPELAHLPLAELVDRMVDPILRLHLTHPGLRPLFARTDMPERLLASTQPLHQAVRERVDSVFAARAPELPADRRRRCTEVSVQLFRGLLPLVQAAEGADRLAFIDELKDVLRRYLMPVVGNPARD</sequence>
<keyword evidence="2 4" id="KW-0238">DNA-binding</keyword>
<evidence type="ECO:0000259" key="5">
    <source>
        <dbReference type="PROSITE" id="PS50977"/>
    </source>
</evidence>
<evidence type="ECO:0000313" key="7">
    <source>
        <dbReference type="Proteomes" id="UP000184501"/>
    </source>
</evidence>
<dbReference type="PRINTS" id="PR00455">
    <property type="entry name" value="HTHTETR"/>
</dbReference>
<evidence type="ECO:0000256" key="4">
    <source>
        <dbReference type="PROSITE-ProRule" id="PRU00335"/>
    </source>
</evidence>
<evidence type="ECO:0000256" key="2">
    <source>
        <dbReference type="ARBA" id="ARBA00023125"/>
    </source>
</evidence>
<dbReference type="EMBL" id="FQVN01000010">
    <property type="protein sequence ID" value="SHG57690.1"/>
    <property type="molecule type" value="Genomic_DNA"/>
</dbReference>
<dbReference type="Pfam" id="PF17918">
    <property type="entry name" value="TetR_C_15"/>
    <property type="match status" value="1"/>
</dbReference>
<feature type="DNA-binding region" description="H-T-H motif" evidence="4">
    <location>
        <begin position="21"/>
        <end position="40"/>
    </location>
</feature>
<keyword evidence="1" id="KW-0805">Transcription regulation</keyword>
<dbReference type="SUPFAM" id="SSF46689">
    <property type="entry name" value="Homeodomain-like"/>
    <property type="match status" value="1"/>
</dbReference>
<dbReference type="OrthoDB" id="5242390at2"/>
<dbReference type="Gene3D" id="1.10.357.10">
    <property type="entry name" value="Tetracycline Repressor, domain 2"/>
    <property type="match status" value="1"/>
</dbReference>
<proteinExistence type="predicted"/>
<dbReference type="PANTHER" id="PTHR30055:SF234">
    <property type="entry name" value="HTH-TYPE TRANSCRIPTIONAL REGULATOR BETI"/>
    <property type="match status" value="1"/>
</dbReference>
<dbReference type="Pfam" id="PF00440">
    <property type="entry name" value="TetR_N"/>
    <property type="match status" value="1"/>
</dbReference>
<dbReference type="InterPro" id="IPR009057">
    <property type="entry name" value="Homeodomain-like_sf"/>
</dbReference>
<dbReference type="InterPro" id="IPR050109">
    <property type="entry name" value="HTH-type_TetR-like_transc_reg"/>
</dbReference>
<dbReference type="RefSeq" id="WP_083960186.1">
    <property type="nucleotide sequence ID" value="NZ_FQVN01000010.1"/>
</dbReference>
<dbReference type="PROSITE" id="PS50977">
    <property type="entry name" value="HTH_TETR_2"/>
    <property type="match status" value="1"/>
</dbReference>
<gene>
    <name evidence="6" type="ORF">SAMN05444320_110100</name>
</gene>
<dbReference type="STRING" id="2017.SAMN05444320_110100"/>
<evidence type="ECO:0000256" key="1">
    <source>
        <dbReference type="ARBA" id="ARBA00023015"/>
    </source>
</evidence>
<evidence type="ECO:0000256" key="3">
    <source>
        <dbReference type="ARBA" id="ARBA00023163"/>
    </source>
</evidence>
<dbReference type="AlphaFoldDB" id="A0A1M5KYE4"/>
<dbReference type="InterPro" id="IPR001647">
    <property type="entry name" value="HTH_TetR"/>
</dbReference>
<dbReference type="GO" id="GO:0003700">
    <property type="term" value="F:DNA-binding transcription factor activity"/>
    <property type="evidence" value="ECO:0007669"/>
    <property type="project" value="TreeGrafter"/>
</dbReference>
<protein>
    <submittedName>
        <fullName evidence="6">Transcriptional regulator, TetR family</fullName>
    </submittedName>
</protein>
<reference evidence="6 7" key="1">
    <citation type="submission" date="2016-11" db="EMBL/GenBank/DDBJ databases">
        <authorList>
            <person name="Jaros S."/>
            <person name="Januszkiewicz K."/>
            <person name="Wedrychowicz H."/>
        </authorList>
    </citation>
    <scope>NUCLEOTIDE SEQUENCE [LARGE SCALE GENOMIC DNA]</scope>
    <source>
        <strain evidence="6 7">DSM 44523</strain>
    </source>
</reference>
<keyword evidence="3" id="KW-0804">Transcription</keyword>
<organism evidence="6 7">
    <name type="scientific">Streptoalloteichus hindustanus</name>
    <dbReference type="NCBI Taxonomy" id="2017"/>
    <lineage>
        <taxon>Bacteria</taxon>
        <taxon>Bacillati</taxon>
        <taxon>Actinomycetota</taxon>
        <taxon>Actinomycetes</taxon>
        <taxon>Pseudonocardiales</taxon>
        <taxon>Pseudonocardiaceae</taxon>
        <taxon>Streptoalloteichus</taxon>
    </lineage>
</organism>
<keyword evidence="7" id="KW-1185">Reference proteome</keyword>
<dbReference type="GO" id="GO:0000976">
    <property type="term" value="F:transcription cis-regulatory region binding"/>
    <property type="evidence" value="ECO:0007669"/>
    <property type="project" value="TreeGrafter"/>
</dbReference>
<name>A0A1M5KYE4_STRHI</name>
<dbReference type="Proteomes" id="UP000184501">
    <property type="component" value="Unassembled WGS sequence"/>
</dbReference>
<dbReference type="InterPro" id="IPR041669">
    <property type="entry name" value="TetR_C_15"/>
</dbReference>
<feature type="domain" description="HTH tetR-type" evidence="5">
    <location>
        <begin position="1"/>
        <end position="58"/>
    </location>
</feature>
<accession>A0A1M5KYE4</accession>
<evidence type="ECO:0000313" key="6">
    <source>
        <dbReference type="EMBL" id="SHG57690.1"/>
    </source>
</evidence>
<dbReference type="PANTHER" id="PTHR30055">
    <property type="entry name" value="HTH-TYPE TRANSCRIPTIONAL REGULATOR RUTR"/>
    <property type="match status" value="1"/>
</dbReference>